<dbReference type="OrthoDB" id="2082007at2"/>
<keyword evidence="3" id="KW-0347">Helicase</keyword>
<feature type="compositionally biased region" description="Basic residues" evidence="1">
    <location>
        <begin position="440"/>
        <end position="450"/>
    </location>
</feature>
<evidence type="ECO:0000313" key="5">
    <source>
        <dbReference type="Proteomes" id="UP000182448"/>
    </source>
</evidence>
<comment type="caution">
    <text evidence="3">The sequence shown here is derived from an EMBL/GenBank/DDBJ whole genome shotgun (WGS) entry which is preliminary data.</text>
</comment>
<name>A0A4Y4G181_WEIHE</name>
<dbReference type="EMBL" id="JAAXPM010000002">
    <property type="protein sequence ID" value="NKY66548.1"/>
    <property type="molecule type" value="Genomic_DNA"/>
</dbReference>
<dbReference type="Proteomes" id="UP000585749">
    <property type="component" value="Unassembled WGS sequence"/>
</dbReference>
<protein>
    <submittedName>
        <fullName evidence="3">Helicase DnaB</fullName>
    </submittedName>
    <submittedName>
        <fullName evidence="4">Replicative DNA helicase loader DnaB</fullName>
    </submittedName>
</protein>
<dbReference type="GO" id="GO:0004386">
    <property type="term" value="F:helicase activity"/>
    <property type="evidence" value="ECO:0007669"/>
    <property type="project" value="UniProtKB-KW"/>
</dbReference>
<keyword evidence="3" id="KW-0067">ATP-binding</keyword>
<evidence type="ECO:0000259" key="2">
    <source>
        <dbReference type="Pfam" id="PF25888"/>
    </source>
</evidence>
<feature type="compositionally biased region" description="Low complexity" evidence="1">
    <location>
        <begin position="395"/>
        <end position="406"/>
    </location>
</feature>
<dbReference type="Pfam" id="PF25888">
    <property type="entry name" value="WHD_DnaB"/>
    <property type="match status" value="1"/>
</dbReference>
<accession>A0A4Y4G181</accession>
<feature type="compositionally biased region" description="Polar residues" evidence="1">
    <location>
        <begin position="418"/>
        <end position="427"/>
    </location>
</feature>
<dbReference type="RefSeq" id="WP_074426959.1">
    <property type="nucleotide sequence ID" value="NZ_BJEG01000009.1"/>
</dbReference>
<gene>
    <name evidence="4" type="ORF">GA0061075_10374</name>
    <name evidence="3" type="ORF">HF960_02375</name>
</gene>
<reference evidence="3 6" key="2">
    <citation type="submission" date="2020-04" db="EMBL/GenBank/DDBJ databases">
        <title>MicrobeNet Type strains.</title>
        <authorList>
            <person name="Nicholson A.C."/>
        </authorList>
    </citation>
    <scope>NUCLEOTIDE SEQUENCE [LARGE SCALE GENOMIC DNA]</scope>
    <source>
        <strain evidence="3 6">CCUG 33494</strain>
    </source>
</reference>
<dbReference type="InterPro" id="IPR058660">
    <property type="entry name" value="WHD_DnaB"/>
</dbReference>
<feature type="domain" description="Replicative helicase loading/DNA remodeling protein DnaB N-terminal winged helix" evidence="2">
    <location>
        <begin position="7"/>
        <end position="254"/>
    </location>
</feature>
<dbReference type="EMBL" id="FMAW01000003">
    <property type="protein sequence ID" value="SCB82443.1"/>
    <property type="molecule type" value="Genomic_DNA"/>
</dbReference>
<feature type="compositionally biased region" description="Basic and acidic residues" evidence="1">
    <location>
        <begin position="407"/>
        <end position="417"/>
    </location>
</feature>
<evidence type="ECO:0000256" key="1">
    <source>
        <dbReference type="SAM" id="MobiDB-lite"/>
    </source>
</evidence>
<proteinExistence type="predicted"/>
<feature type="region of interest" description="Disordered" evidence="1">
    <location>
        <begin position="384"/>
        <end position="450"/>
    </location>
</feature>
<keyword evidence="5" id="KW-1185">Reference proteome</keyword>
<organism evidence="3 6">
    <name type="scientific">Weissella hellenica</name>
    <dbReference type="NCBI Taxonomy" id="46256"/>
    <lineage>
        <taxon>Bacteria</taxon>
        <taxon>Bacillati</taxon>
        <taxon>Bacillota</taxon>
        <taxon>Bacilli</taxon>
        <taxon>Lactobacillales</taxon>
        <taxon>Lactobacillaceae</taxon>
        <taxon>Weissella</taxon>
    </lineage>
</organism>
<evidence type="ECO:0000313" key="6">
    <source>
        <dbReference type="Proteomes" id="UP000585749"/>
    </source>
</evidence>
<keyword evidence="3" id="KW-0547">Nucleotide-binding</keyword>
<sequence>MADFSNQQRYRLIYDDLIDMTSVRSLTRVYLPIIGRDAYTLYLAWATMGETIQPKHRHVDILDQLAMNQHSFLIAREKLEAMGLVKTFKQTTNFATQWAYQIFPPLTTHAFLSDVLLSSLLAHYLGDELFNDLVSDEKVDNTNIPGDDVSKTFFDLVGQESFIKRNHAPLTETNEKNTLSTNIRKATKSLDVNLLSDMLQSYNIKQNVLQKNEVDLMVYKSLYGLTDLELVRVIQATTTPTQQINLPAIKKHLENNFKQSQISQVRSTKIDMNEPTKAPTSAKNTDDPASKIVQIAQSTAPLSFLKNLRQKKNGFVADNEIKALSDIIQMKLVTPEVLNITLYELTVIEKRTTLNKTILQTLVNDWLQNGVTDAVSALQYLQRRNKKQQTRTTQSSNKKWSNTNKNSKQETRPDWENQHGTSVSQSDAKSARAALEAIRARRNKNNPKET</sequence>
<dbReference type="Proteomes" id="UP000182448">
    <property type="component" value="Unassembled WGS sequence"/>
</dbReference>
<keyword evidence="3" id="KW-0378">Hydrolase</keyword>
<dbReference type="AlphaFoldDB" id="A0A4Y4G181"/>
<reference evidence="4 5" key="1">
    <citation type="submission" date="2016-08" db="EMBL/GenBank/DDBJ databases">
        <authorList>
            <person name="Varghese N."/>
            <person name="Submissions Spin"/>
        </authorList>
    </citation>
    <scope>NUCLEOTIDE SEQUENCE [LARGE SCALE GENOMIC DNA]</scope>
    <source>
        <strain evidence="4 5">R-53116</strain>
    </source>
</reference>
<evidence type="ECO:0000313" key="4">
    <source>
        <dbReference type="EMBL" id="SCB82443.1"/>
    </source>
</evidence>
<evidence type="ECO:0000313" key="3">
    <source>
        <dbReference type="EMBL" id="NKY66548.1"/>
    </source>
</evidence>